<dbReference type="Gene3D" id="3.30.470.20">
    <property type="entry name" value="ATP-grasp fold, B domain"/>
    <property type="match status" value="1"/>
</dbReference>
<evidence type="ECO:0000259" key="7">
    <source>
        <dbReference type="PROSITE" id="PS50975"/>
    </source>
</evidence>
<dbReference type="SUPFAM" id="SSF51246">
    <property type="entry name" value="Rudiment single hybrid motif"/>
    <property type="match status" value="1"/>
</dbReference>
<keyword evidence="2 5" id="KW-0547">Nucleotide-binding</keyword>
<comment type="caution">
    <text evidence="8">The sequence shown here is derived from an EMBL/GenBank/DDBJ whole genome shotgun (WGS) entry which is preliminary data.</text>
</comment>
<name>A0A3P1SDW6_9ACTO</name>
<dbReference type="AlphaFoldDB" id="A0A3P1SDW6"/>
<evidence type="ECO:0000256" key="4">
    <source>
        <dbReference type="ARBA" id="ARBA00022840"/>
    </source>
</evidence>
<comment type="caution">
    <text evidence="5">Lacks conserved residue(s) required for the propagation of feature annotation.</text>
</comment>
<dbReference type="Proteomes" id="UP000280444">
    <property type="component" value="Unassembled WGS sequence"/>
</dbReference>
<dbReference type="UniPathway" id="UPA00074">
    <property type="reaction ID" value="UER00942"/>
</dbReference>
<dbReference type="NCBIfam" id="NF004679">
    <property type="entry name" value="PRK06019.1-5"/>
    <property type="match status" value="1"/>
</dbReference>
<comment type="function">
    <text evidence="5">Catalyzes the ATP-dependent conversion of 5-aminoimidazole ribonucleotide (AIR) and HCO(3)(-) to N5-carboxyaminoimidazole ribonucleotide (N5-CAIR).</text>
</comment>
<dbReference type="SUPFAM" id="SSF52440">
    <property type="entry name" value="PreATP-grasp domain"/>
    <property type="match status" value="1"/>
</dbReference>
<dbReference type="OrthoDB" id="9804625at2"/>
<evidence type="ECO:0000313" key="8">
    <source>
        <dbReference type="EMBL" id="RRC95491.1"/>
    </source>
</evidence>
<dbReference type="GO" id="GO:0034028">
    <property type="term" value="F:5-(carboxyamino)imidazole ribonucleotide synthase activity"/>
    <property type="evidence" value="ECO:0007669"/>
    <property type="project" value="UniProtKB-UniRule"/>
</dbReference>
<keyword evidence="9" id="KW-1185">Reference proteome</keyword>
<accession>A0A3P1SDW6</accession>
<reference evidence="8 9" key="1">
    <citation type="submission" date="2018-11" db="EMBL/GenBank/DDBJ databases">
        <title>Genomes From Bacteria Associated with the Canine Oral Cavity: a Test Case for Automated Genome-Based Taxonomic Assignment.</title>
        <authorList>
            <person name="Coil D.A."/>
            <person name="Jospin G."/>
            <person name="Darling A.E."/>
            <person name="Wallis C."/>
            <person name="Davis I.J."/>
            <person name="Harris S."/>
            <person name="Eisen J.A."/>
            <person name="Holcombe L.J."/>
            <person name="O'Flynn C."/>
        </authorList>
    </citation>
    <scope>NUCLEOTIDE SEQUENCE [LARGE SCALE GENOMIC DNA]</scope>
    <source>
        <strain evidence="8 9">OH770</strain>
    </source>
</reference>
<dbReference type="InterPro" id="IPR003135">
    <property type="entry name" value="ATP-grasp_carboxylate-amine"/>
</dbReference>
<dbReference type="FunFam" id="3.30.470.20:FF:000029">
    <property type="entry name" value="N5-carboxyaminoimidazole ribonucleotide synthase"/>
    <property type="match status" value="1"/>
</dbReference>
<evidence type="ECO:0000313" key="9">
    <source>
        <dbReference type="Proteomes" id="UP000280444"/>
    </source>
</evidence>
<keyword evidence="1 5" id="KW-0436">Ligase</keyword>
<dbReference type="PANTHER" id="PTHR11609:SF5">
    <property type="entry name" value="PHOSPHORIBOSYLAMINOIMIDAZOLE CARBOXYLASE"/>
    <property type="match status" value="1"/>
</dbReference>
<dbReference type="Pfam" id="PF22660">
    <property type="entry name" value="RS_preATP-grasp-like"/>
    <property type="match status" value="1"/>
</dbReference>
<dbReference type="NCBIfam" id="TIGR01161">
    <property type="entry name" value="purK"/>
    <property type="match status" value="1"/>
</dbReference>
<feature type="binding site" evidence="5">
    <location>
        <begin position="181"/>
        <end position="184"/>
    </location>
    <ligand>
        <name>ATP</name>
        <dbReference type="ChEBI" id="CHEBI:30616"/>
    </ligand>
</feature>
<evidence type="ECO:0000256" key="2">
    <source>
        <dbReference type="ARBA" id="ARBA00022741"/>
    </source>
</evidence>
<sequence>MDAAKPSPRPVVAVIGGGQLARMMQESAIALGIELRALVEATNGSAGQVIVNAPAGAPTDINTLAQIIAEADVLTFEHEHIPGETFDACAEQLPIHPHRDALLYAQDKLAMRARLTELDIPCPAWARIDTPEDLHAFGETHGWPIIVKTPRGGYDGRGVRLVNDATGANDWLAVGGPLLAEARVPFTGEVAALLARRPSGEVRSWPVAQTEQKDGVCAVVTAPAPNLTEELAQQAQDIAATIARKLDVTGVLAVEMFVAPGEDGQPRLLVNELAMRPHNSGHWTIDGAVTSQFEQHLRAVLDLPLGDTAMRTPVAVMVNLLGSAHEDPSCGLAAAMQAAPAAKIHLYGKEVRPGRKLGHVTVCSDSLEWSRTTAHSALDALAGVQERP</sequence>
<dbReference type="Gene3D" id="3.30.1490.20">
    <property type="entry name" value="ATP-grasp fold, A domain"/>
    <property type="match status" value="1"/>
</dbReference>
<dbReference type="GO" id="GO:0005829">
    <property type="term" value="C:cytosol"/>
    <property type="evidence" value="ECO:0007669"/>
    <property type="project" value="TreeGrafter"/>
</dbReference>
<dbReference type="GO" id="GO:0004638">
    <property type="term" value="F:phosphoribosylaminoimidazole carboxylase activity"/>
    <property type="evidence" value="ECO:0007669"/>
    <property type="project" value="InterPro"/>
</dbReference>
<evidence type="ECO:0000256" key="5">
    <source>
        <dbReference type="HAMAP-Rule" id="MF_01928"/>
    </source>
</evidence>
<dbReference type="InterPro" id="IPR005875">
    <property type="entry name" value="PurK"/>
</dbReference>
<evidence type="ECO:0000256" key="1">
    <source>
        <dbReference type="ARBA" id="ARBA00022598"/>
    </source>
</evidence>
<comment type="similarity">
    <text evidence="5 6">Belongs to the PurK/PurT family.</text>
</comment>
<dbReference type="EMBL" id="RQZF01000003">
    <property type="protein sequence ID" value="RRC95491.1"/>
    <property type="molecule type" value="Genomic_DNA"/>
</dbReference>
<dbReference type="Gene3D" id="3.40.50.20">
    <property type="match status" value="1"/>
</dbReference>
<organism evidence="8 9">
    <name type="scientific">Schaalia canis</name>
    <dbReference type="NCBI Taxonomy" id="100469"/>
    <lineage>
        <taxon>Bacteria</taxon>
        <taxon>Bacillati</taxon>
        <taxon>Actinomycetota</taxon>
        <taxon>Actinomycetes</taxon>
        <taxon>Actinomycetales</taxon>
        <taxon>Actinomycetaceae</taxon>
        <taxon>Schaalia</taxon>
    </lineage>
</organism>
<dbReference type="InterPro" id="IPR013815">
    <property type="entry name" value="ATP_grasp_subdomain_1"/>
</dbReference>
<feature type="binding site" evidence="5">
    <location>
        <begin position="271"/>
        <end position="272"/>
    </location>
    <ligand>
        <name>ATP</name>
        <dbReference type="ChEBI" id="CHEBI:30616"/>
    </ligand>
</feature>
<dbReference type="SUPFAM" id="SSF56059">
    <property type="entry name" value="Glutathione synthetase ATP-binding domain-like"/>
    <property type="match status" value="1"/>
</dbReference>
<comment type="function">
    <text evidence="6">Catalyzes the ATP-dependent conversion of 5-aminoimidazole ribonucleotide (AIR) and HCO(3)- to N5-carboxyaminoimidazole ribonucleotide (N5-CAIR).</text>
</comment>
<dbReference type="NCBIfam" id="NF004680">
    <property type="entry name" value="PRK06019.1-6"/>
    <property type="match status" value="1"/>
</dbReference>
<dbReference type="EC" id="6.3.4.18" evidence="5 6"/>
<gene>
    <name evidence="5 6" type="primary">purK</name>
    <name evidence="8" type="ORF">EII11_04215</name>
</gene>
<feature type="domain" description="ATP-grasp" evidence="7">
    <location>
        <begin position="112"/>
        <end position="301"/>
    </location>
</feature>
<dbReference type="InterPro" id="IPR011761">
    <property type="entry name" value="ATP-grasp"/>
</dbReference>
<comment type="catalytic activity">
    <reaction evidence="5 6">
        <text>5-amino-1-(5-phospho-beta-D-ribosyl)imidazole + hydrogencarbonate + ATP = 5-carboxyamino-1-(5-phospho-D-ribosyl)imidazole + ADP + phosphate + 2 H(+)</text>
        <dbReference type="Rhea" id="RHEA:19317"/>
        <dbReference type="ChEBI" id="CHEBI:15378"/>
        <dbReference type="ChEBI" id="CHEBI:17544"/>
        <dbReference type="ChEBI" id="CHEBI:30616"/>
        <dbReference type="ChEBI" id="CHEBI:43474"/>
        <dbReference type="ChEBI" id="CHEBI:58730"/>
        <dbReference type="ChEBI" id="CHEBI:137981"/>
        <dbReference type="ChEBI" id="CHEBI:456216"/>
        <dbReference type="EC" id="6.3.4.18"/>
    </reaction>
</comment>
<evidence type="ECO:0000256" key="3">
    <source>
        <dbReference type="ARBA" id="ARBA00022755"/>
    </source>
</evidence>
<dbReference type="InterPro" id="IPR054350">
    <property type="entry name" value="PurT/PurK_preATP-grasp"/>
</dbReference>
<feature type="binding site" evidence="5">
    <location>
        <position position="189"/>
    </location>
    <ligand>
        <name>ATP</name>
        <dbReference type="ChEBI" id="CHEBI:30616"/>
    </ligand>
</feature>
<keyword evidence="4 5" id="KW-0067">ATP-binding</keyword>
<dbReference type="InterPro" id="IPR016185">
    <property type="entry name" value="PreATP-grasp_dom_sf"/>
</dbReference>
<dbReference type="Pfam" id="PF17769">
    <property type="entry name" value="PurK_C"/>
    <property type="match status" value="1"/>
</dbReference>
<dbReference type="RefSeq" id="WP_124869082.1">
    <property type="nucleotide sequence ID" value="NZ_RQZF01000003.1"/>
</dbReference>
<dbReference type="GO" id="GO:0005524">
    <property type="term" value="F:ATP binding"/>
    <property type="evidence" value="ECO:0007669"/>
    <property type="project" value="UniProtKB-UniRule"/>
</dbReference>
<dbReference type="Pfam" id="PF02222">
    <property type="entry name" value="ATP-grasp"/>
    <property type="match status" value="1"/>
</dbReference>
<protein>
    <recommendedName>
        <fullName evidence="5 6">N5-carboxyaminoimidazole ribonucleotide synthase</fullName>
        <shortName evidence="5 6">N5-CAIR synthase</shortName>
        <ecNumber evidence="5 6">6.3.4.18</ecNumber>
    </recommendedName>
    <alternativeName>
        <fullName evidence="5 6">5-(carboxyamino)imidazole ribonucleotide synthetase</fullName>
    </alternativeName>
</protein>
<dbReference type="HAMAP" id="MF_01928">
    <property type="entry name" value="PurK"/>
    <property type="match status" value="1"/>
</dbReference>
<comment type="subunit">
    <text evidence="5 6">Homodimer.</text>
</comment>
<comment type="pathway">
    <text evidence="5 6">Purine metabolism; IMP biosynthesis via de novo pathway; 5-amino-1-(5-phospho-D-ribosyl)imidazole-4-carboxylate from 5-amino-1-(5-phospho-D-ribosyl)imidazole (N5-CAIR route): step 1/2.</text>
</comment>
<dbReference type="PROSITE" id="PS50975">
    <property type="entry name" value="ATP_GRASP"/>
    <property type="match status" value="1"/>
</dbReference>
<feature type="binding site" evidence="5">
    <location>
        <position position="108"/>
    </location>
    <ligand>
        <name>ATP</name>
        <dbReference type="ChEBI" id="CHEBI:30616"/>
    </ligand>
</feature>
<dbReference type="GO" id="GO:0006189">
    <property type="term" value="P:'de novo' IMP biosynthetic process"/>
    <property type="evidence" value="ECO:0007669"/>
    <property type="project" value="UniProtKB-UniRule"/>
</dbReference>
<keyword evidence="3 5" id="KW-0658">Purine biosynthesis</keyword>
<dbReference type="InterPro" id="IPR011054">
    <property type="entry name" value="Rudment_hybrid_motif"/>
</dbReference>
<dbReference type="InterPro" id="IPR040686">
    <property type="entry name" value="PurK_C"/>
</dbReference>
<evidence type="ECO:0000256" key="6">
    <source>
        <dbReference type="RuleBase" id="RU361200"/>
    </source>
</evidence>
<proteinExistence type="inferred from homology"/>
<feature type="binding site" evidence="5">
    <location>
        <position position="148"/>
    </location>
    <ligand>
        <name>ATP</name>
        <dbReference type="ChEBI" id="CHEBI:30616"/>
    </ligand>
</feature>
<dbReference type="PANTHER" id="PTHR11609">
    <property type="entry name" value="PURINE BIOSYNTHESIS PROTEIN 6/7, PUR6/7"/>
    <property type="match status" value="1"/>
</dbReference>
<dbReference type="GO" id="GO:0046872">
    <property type="term" value="F:metal ion binding"/>
    <property type="evidence" value="ECO:0007669"/>
    <property type="project" value="InterPro"/>
</dbReference>